<feature type="domain" description="HECT" evidence="7">
    <location>
        <begin position="1321"/>
        <end position="1651"/>
    </location>
</feature>
<dbReference type="Gene3D" id="3.30.2410.10">
    <property type="entry name" value="Hect, E3 ligase catalytic domain"/>
    <property type="match status" value="1"/>
</dbReference>
<evidence type="ECO:0000313" key="8">
    <source>
        <dbReference type="EMBL" id="KAK8876518.1"/>
    </source>
</evidence>
<dbReference type="InterPro" id="IPR000569">
    <property type="entry name" value="HECT_dom"/>
</dbReference>
<evidence type="ECO:0000259" key="7">
    <source>
        <dbReference type="PROSITE" id="PS50237"/>
    </source>
</evidence>
<dbReference type="InterPro" id="IPR035983">
    <property type="entry name" value="Hect_E3_ubiquitin_ligase"/>
</dbReference>
<gene>
    <name evidence="8" type="ORF">M9Y10_006732</name>
</gene>
<comment type="catalytic activity">
    <reaction evidence="1">
        <text>S-ubiquitinyl-[E2 ubiquitin-conjugating enzyme]-L-cysteine + [acceptor protein]-L-lysine = [E2 ubiquitin-conjugating enzyme]-L-cysteine + N(6)-ubiquitinyl-[acceptor protein]-L-lysine.</text>
        <dbReference type="EC" id="2.3.2.26"/>
    </reaction>
</comment>
<sequence length="1651" mass="191368">MECLLLQSSSIFENSNLIDQIRQTYIDLETDSTEDEVIIFLESALKYLEKDLDIKTTNELFSVILSCFSRFTKEFMPIFTEVLKKSRNNSSYIILTSFLLYESTQIKLQVNIPDYQSFVDDALKEILRQINNNEEKLTLFDHKIPSQFQTNLIINLLLVSNLSEQLLLDYFPYILSQSLISENPKISLFYQKVLDSKLSKILPLTEDSNNEIIEFIASKNFSSVSKMTKQAISLIMCAVIFTKSGKETEIKIEGLENETILPFIAVSMIYLQEAKNSSVSNFSQLIQEAIPVFDNNSSPILNASLDSIIQNYRFVFESSIFPIDIIFQLFEGLLKKLIKDEYKANKKILISTVFDLTSLIQNNINISQFFAKNGTDFLNYVIQNLTEINSIAELKEKRLNLNAFDFTIVLNHLQDSESVDDARATVYFIEKLCYNQPQISSFEDLSAILLLFINELIQEEKWEDVLLIGLFMKKNGGYNELQDFKEEKMPNYVFETLFGYTPNEQESIDDLIDHMLADPFLNKNEMSLYLLFKKMIADSNVLHNYICYIISRYHDHSLSIETHLTIFSRYFQLYPNEFIAATNQLYYFNSEKGILLKKPEFKLSSLQNSEASLSIISKLFNHIRKQQSEGNKIGSYQAFFCLRVIGCSFPFLFRDFKEIIDLILPLFDRYSVLLISNPNDEQYEQIKTVYSAMSFFISALQSSIVLDQFIGWLFENITSLTDSQILAFIVVLRVLYGDDDVKVFMQAWNLKLKFIGTLGELLSRAENQEAKLKHYFRLNIYNYIEETFDIVSHLSNIEAVHTDELSQFQNPFERAFESFYSTFPCLFVFSQIKFSCFSQRFIEFMTDVDNQREFYVSFDIQNNIIQRPNIFTINNLVQNLNKSESIDLDFMPSFNDSFSARIVRFIMSQPSFFYDFAFNVKRIPLVPEMYELLLNLVEKVAEIQNEERNDPNQKDFNIQTYVNDILLSHYSHENFYKNLFNEVMKSSVEKVNFQSLTNIFIQMSTNEIVLISILTSISDSLKNLHIKNIGNEQGSFLNGFNRLLEILNAFSNSTFFQNNFIFTCGDEILDIALSPRCRDNAELLLNVSNLFLLFEFNLPIRVTHLICFLLLLKNQKATKTALILCSSFDKQQLEDILHMILLAFDEEVNQGFLSNEFITLMNKYPLLFNDKTTELIPLLQNMLEKYSQSLSANNENEEDLEKIGTICNFLAPKRDISISLSMVVEKTSSLPQFIKEAAPSFWSLYDKYSNVINSILQKDPLFLNTFNFLLNYPELVSFNIRSSYFRKQMKKRLSTKKEKLSLNIKSDDILRTSFELLRNKTADELMTQFNVVYDNNKTVDHGGPTCDWFTKLAKEIFSQENGYFQCSEKNMSYQPSCLSCKKSDYLEFFKFAGQFIARALIEGICVDAHLTTSFCKQILHREPKLNDLEDADVSLFQGLQWTLENDVDPLEMKFEVYDETGNNQTVPLKENGTEINVTNENKKEYVILMANYALKTKIEKQIEAFVDGFDSLIPHDEIKIFTPNELDLLICGVPKFDIEDFKAHTVYQEPYTADSPVIKYFFSAISKWDNDQLIKLLQFITGCSRVTANGFEEFCEIAGRPITINSGGERNLLPQSHTCVNTLSLPQYENEQELNEKLLIAINQCDSFEII</sequence>
<evidence type="ECO:0000256" key="4">
    <source>
        <dbReference type="ARBA" id="ARBA00022679"/>
    </source>
</evidence>
<accession>A0ABR2JGC6</accession>
<dbReference type="EMBL" id="JAPFFF010000012">
    <property type="protein sequence ID" value="KAK8876518.1"/>
    <property type="molecule type" value="Genomic_DNA"/>
</dbReference>
<dbReference type="Proteomes" id="UP001470230">
    <property type="component" value="Unassembled WGS sequence"/>
</dbReference>
<keyword evidence="9" id="KW-1185">Reference proteome</keyword>
<dbReference type="Pfam" id="PF00632">
    <property type="entry name" value="HECT"/>
    <property type="match status" value="1"/>
</dbReference>
<dbReference type="SUPFAM" id="SSF56204">
    <property type="entry name" value="Hect, E3 ligase catalytic domain"/>
    <property type="match status" value="1"/>
</dbReference>
<dbReference type="Gene3D" id="3.30.2160.10">
    <property type="entry name" value="Hect, E3 ligase catalytic domain"/>
    <property type="match status" value="1"/>
</dbReference>
<comment type="pathway">
    <text evidence="2">Protein modification; protein ubiquitination.</text>
</comment>
<dbReference type="PANTHER" id="PTHR11254:SF440">
    <property type="entry name" value="E3 UBIQUITIN-PROTEIN LIGASE NEDD-4"/>
    <property type="match status" value="1"/>
</dbReference>
<comment type="caution">
    <text evidence="8">The sequence shown here is derived from an EMBL/GenBank/DDBJ whole genome shotgun (WGS) entry which is preliminary data.</text>
</comment>
<evidence type="ECO:0000256" key="6">
    <source>
        <dbReference type="PROSITE-ProRule" id="PRU00104"/>
    </source>
</evidence>
<reference evidence="8 9" key="1">
    <citation type="submission" date="2024-04" db="EMBL/GenBank/DDBJ databases">
        <title>Tritrichomonas musculus Genome.</title>
        <authorList>
            <person name="Alves-Ferreira E."/>
            <person name="Grigg M."/>
            <person name="Lorenzi H."/>
            <person name="Galac M."/>
        </authorList>
    </citation>
    <scope>NUCLEOTIDE SEQUENCE [LARGE SCALE GENOMIC DNA]</scope>
    <source>
        <strain evidence="8 9">EAF2021</strain>
    </source>
</reference>
<dbReference type="PROSITE" id="PS50237">
    <property type="entry name" value="HECT"/>
    <property type="match status" value="1"/>
</dbReference>
<dbReference type="EC" id="2.3.2.26" evidence="3"/>
<dbReference type="CDD" id="cd00078">
    <property type="entry name" value="HECTc"/>
    <property type="match status" value="1"/>
</dbReference>
<evidence type="ECO:0000256" key="1">
    <source>
        <dbReference type="ARBA" id="ARBA00000885"/>
    </source>
</evidence>
<keyword evidence="5 6" id="KW-0833">Ubl conjugation pathway</keyword>
<keyword evidence="4" id="KW-0808">Transferase</keyword>
<dbReference type="SMART" id="SM00119">
    <property type="entry name" value="HECTc"/>
    <property type="match status" value="1"/>
</dbReference>
<evidence type="ECO:0000256" key="2">
    <source>
        <dbReference type="ARBA" id="ARBA00004906"/>
    </source>
</evidence>
<evidence type="ECO:0000256" key="3">
    <source>
        <dbReference type="ARBA" id="ARBA00012485"/>
    </source>
</evidence>
<dbReference type="PANTHER" id="PTHR11254">
    <property type="entry name" value="HECT DOMAIN UBIQUITIN-PROTEIN LIGASE"/>
    <property type="match status" value="1"/>
</dbReference>
<dbReference type="InterPro" id="IPR050409">
    <property type="entry name" value="E3_ubiq-protein_ligase"/>
</dbReference>
<protein>
    <recommendedName>
        <fullName evidence="3">HECT-type E3 ubiquitin transferase</fullName>
        <ecNumber evidence="3">2.3.2.26</ecNumber>
    </recommendedName>
</protein>
<evidence type="ECO:0000256" key="5">
    <source>
        <dbReference type="ARBA" id="ARBA00022786"/>
    </source>
</evidence>
<evidence type="ECO:0000313" key="9">
    <source>
        <dbReference type="Proteomes" id="UP001470230"/>
    </source>
</evidence>
<dbReference type="Gene3D" id="3.90.1750.10">
    <property type="entry name" value="Hect, E3 ligase catalytic domains"/>
    <property type="match status" value="1"/>
</dbReference>
<name>A0ABR2JGC6_9EUKA</name>
<feature type="active site" description="Glycyl thioester intermediate" evidence="6">
    <location>
        <position position="1619"/>
    </location>
</feature>
<organism evidence="8 9">
    <name type="scientific">Tritrichomonas musculus</name>
    <dbReference type="NCBI Taxonomy" id="1915356"/>
    <lineage>
        <taxon>Eukaryota</taxon>
        <taxon>Metamonada</taxon>
        <taxon>Parabasalia</taxon>
        <taxon>Tritrichomonadida</taxon>
        <taxon>Tritrichomonadidae</taxon>
        <taxon>Tritrichomonas</taxon>
    </lineage>
</organism>
<proteinExistence type="predicted"/>